<evidence type="ECO:0000259" key="3">
    <source>
        <dbReference type="PROSITE" id="PS51165"/>
    </source>
</evidence>
<feature type="region of interest" description="Disordered" evidence="2">
    <location>
        <begin position="281"/>
        <end position="345"/>
    </location>
</feature>
<organism evidence="4 5">
    <name type="scientific">Blastomyces parvus</name>
    <dbReference type="NCBI Taxonomy" id="2060905"/>
    <lineage>
        <taxon>Eukaryota</taxon>
        <taxon>Fungi</taxon>
        <taxon>Dikarya</taxon>
        <taxon>Ascomycota</taxon>
        <taxon>Pezizomycotina</taxon>
        <taxon>Eurotiomycetes</taxon>
        <taxon>Eurotiomycetidae</taxon>
        <taxon>Onygenales</taxon>
        <taxon>Ajellomycetaceae</taxon>
        <taxon>Blastomyces</taxon>
    </lineage>
</organism>
<evidence type="ECO:0000256" key="1">
    <source>
        <dbReference type="PROSITE-ProRule" id="PRU00529"/>
    </source>
</evidence>
<dbReference type="AlphaFoldDB" id="A0A2B7WSB9"/>
<feature type="domain" description="THUMP" evidence="3">
    <location>
        <begin position="162"/>
        <end position="267"/>
    </location>
</feature>
<keyword evidence="4" id="KW-0808">Transferase</keyword>
<feature type="region of interest" description="Disordered" evidence="2">
    <location>
        <begin position="1"/>
        <end position="28"/>
    </location>
</feature>
<sequence length="345" mass="38069">MSVPAKRSHNGGGDKLSKKPKKSNLWFNKSNTRQWSYRRVIERGDAGMFVTSNRGKEAKCVSEMIDILYQDLESQKLLAEPPKDETSTSDKDNKQEEAEEDEEEDDIEAQILKEVADMKPNKNNKNNNPFQAVKLDIPCLSFIKIDKTFDPVQIAHRLCTDARENPTKKRSRWIQRITPITLTQKVLGGGIEQLSREVLKPHFHSGGPSKKYAIRTSIRNNTEWTRDTLIPLVAKAVGPGHSVDLKNYDLLILVDIVQNICGMSVVGPDYDELKRYNLSEIYDPTPKPGPPPKPSSASASAPVPAAVVEKSNTPAGAEADATAPIPVIAAAAEGGSEVEEEQTTS</sequence>
<feature type="compositionally biased region" description="Acidic residues" evidence="2">
    <location>
        <begin position="97"/>
        <end position="107"/>
    </location>
</feature>
<dbReference type="GO" id="GO:0016740">
    <property type="term" value="F:transferase activity"/>
    <property type="evidence" value="ECO:0007669"/>
    <property type="project" value="UniProtKB-KW"/>
</dbReference>
<feature type="compositionally biased region" description="Acidic residues" evidence="2">
    <location>
        <begin position="336"/>
        <end position="345"/>
    </location>
</feature>
<feature type="compositionally biased region" description="Pro residues" evidence="2">
    <location>
        <begin position="285"/>
        <end position="294"/>
    </location>
</feature>
<reference evidence="4 5" key="1">
    <citation type="submission" date="2017-10" db="EMBL/GenBank/DDBJ databases">
        <title>Comparative genomics in systemic dimorphic fungi from Ajellomycetaceae.</title>
        <authorList>
            <person name="Munoz J.F."/>
            <person name="Mcewen J.G."/>
            <person name="Clay O.K."/>
            <person name="Cuomo C.A."/>
        </authorList>
    </citation>
    <scope>NUCLEOTIDE SEQUENCE [LARGE SCALE GENOMIC DNA]</scope>
    <source>
        <strain evidence="4 5">UAMH130</strain>
    </source>
</reference>
<dbReference type="EMBL" id="PDNC01000101">
    <property type="protein sequence ID" value="PGG99479.1"/>
    <property type="molecule type" value="Genomic_DNA"/>
</dbReference>
<dbReference type="PANTHER" id="PTHR13452">
    <property type="entry name" value="THUMP DOMAIN CONTAINING PROTEIN 1-RELATED"/>
    <property type="match status" value="1"/>
</dbReference>
<comment type="caution">
    <text evidence="4">The sequence shown here is derived from an EMBL/GenBank/DDBJ whole genome shotgun (WGS) entry which is preliminary data.</text>
</comment>
<dbReference type="CDD" id="cd11717">
    <property type="entry name" value="THUMP_THUMPD1_like"/>
    <property type="match status" value="1"/>
</dbReference>
<dbReference type="OrthoDB" id="367221at2759"/>
<dbReference type="InterPro" id="IPR040183">
    <property type="entry name" value="THUMPD1-like"/>
</dbReference>
<evidence type="ECO:0000313" key="5">
    <source>
        <dbReference type="Proteomes" id="UP000224080"/>
    </source>
</evidence>
<dbReference type="Pfam" id="PF02926">
    <property type="entry name" value="THUMP"/>
    <property type="match status" value="1"/>
</dbReference>
<name>A0A2B7WSB9_9EURO</name>
<dbReference type="Proteomes" id="UP000224080">
    <property type="component" value="Unassembled WGS sequence"/>
</dbReference>
<feature type="region of interest" description="Disordered" evidence="2">
    <location>
        <begin position="78"/>
        <end position="107"/>
    </location>
</feature>
<feature type="compositionally biased region" description="Basic and acidic residues" evidence="2">
    <location>
        <begin position="81"/>
        <end position="96"/>
    </location>
</feature>
<keyword evidence="1" id="KW-0694">RNA-binding</keyword>
<feature type="compositionally biased region" description="Low complexity" evidence="2">
    <location>
        <begin position="295"/>
        <end position="311"/>
    </location>
</feature>
<evidence type="ECO:0000313" key="4">
    <source>
        <dbReference type="EMBL" id="PGG99479.1"/>
    </source>
</evidence>
<dbReference type="PROSITE" id="PS51165">
    <property type="entry name" value="THUMP"/>
    <property type="match status" value="1"/>
</dbReference>
<protein>
    <submittedName>
        <fullName evidence="4">tRNA acetyltransferase TAN1</fullName>
    </submittedName>
</protein>
<feature type="compositionally biased region" description="Low complexity" evidence="2">
    <location>
        <begin position="319"/>
        <end position="335"/>
    </location>
</feature>
<evidence type="ECO:0000256" key="2">
    <source>
        <dbReference type="SAM" id="MobiDB-lite"/>
    </source>
</evidence>
<proteinExistence type="predicted"/>
<dbReference type="GO" id="GO:0006400">
    <property type="term" value="P:tRNA modification"/>
    <property type="evidence" value="ECO:0007669"/>
    <property type="project" value="InterPro"/>
</dbReference>
<dbReference type="STRING" id="2060905.A0A2B7WSB9"/>
<gene>
    <name evidence="4" type="ORF">GX51_06299</name>
</gene>
<dbReference type="FunFam" id="3.30.2300.10:FF:000001">
    <property type="entry name" value="THUMP domain-containing protein 1"/>
    <property type="match status" value="1"/>
</dbReference>
<dbReference type="InterPro" id="IPR004114">
    <property type="entry name" value="THUMP_dom"/>
</dbReference>
<dbReference type="SUPFAM" id="SSF143437">
    <property type="entry name" value="THUMP domain-like"/>
    <property type="match status" value="1"/>
</dbReference>
<dbReference type="PANTHER" id="PTHR13452:SF10">
    <property type="entry name" value="THUMP DOMAIN-CONTAINING PROTEIN 1"/>
    <property type="match status" value="1"/>
</dbReference>
<keyword evidence="5" id="KW-1185">Reference proteome</keyword>
<dbReference type="GO" id="GO:0003723">
    <property type="term" value="F:RNA binding"/>
    <property type="evidence" value="ECO:0007669"/>
    <property type="project" value="UniProtKB-UniRule"/>
</dbReference>
<dbReference type="Gene3D" id="3.30.2300.10">
    <property type="entry name" value="THUMP superfamily"/>
    <property type="match status" value="1"/>
</dbReference>
<accession>A0A2B7WSB9</accession>